<name>V6LG42_9EUKA</name>
<proteinExistence type="predicted"/>
<accession>V6LG42</accession>
<dbReference type="AlphaFoldDB" id="V6LG42"/>
<protein>
    <submittedName>
        <fullName evidence="2">Transmembrane domain-containing protein</fullName>
    </submittedName>
</protein>
<dbReference type="VEuPathDB" id="GiardiaDB:SS50377_25737"/>
<keyword evidence="1 2" id="KW-0812">Transmembrane</keyword>
<dbReference type="VEuPathDB" id="GiardiaDB:SS50377_25743"/>
<keyword evidence="1" id="KW-0472">Membrane</keyword>
<evidence type="ECO:0000256" key="1">
    <source>
        <dbReference type="SAM" id="Phobius"/>
    </source>
</evidence>
<dbReference type="EMBL" id="KI546157">
    <property type="protein sequence ID" value="EST42656.1"/>
    <property type="molecule type" value="Genomic_DNA"/>
</dbReference>
<keyword evidence="1" id="KW-1133">Transmembrane helix</keyword>
<feature type="transmembrane region" description="Helical" evidence="1">
    <location>
        <begin position="126"/>
        <end position="148"/>
    </location>
</feature>
<organism evidence="2">
    <name type="scientific">Spironucleus salmonicida</name>
    <dbReference type="NCBI Taxonomy" id="348837"/>
    <lineage>
        <taxon>Eukaryota</taxon>
        <taxon>Metamonada</taxon>
        <taxon>Diplomonadida</taxon>
        <taxon>Hexamitidae</taxon>
        <taxon>Hexamitinae</taxon>
        <taxon>Spironucleus</taxon>
    </lineage>
</organism>
<gene>
    <name evidence="2" type="ORF">SS50377_17667</name>
</gene>
<evidence type="ECO:0000313" key="2">
    <source>
        <dbReference type="EMBL" id="EST42656.1"/>
    </source>
</evidence>
<feature type="transmembrane region" description="Helical" evidence="1">
    <location>
        <begin position="92"/>
        <end position="111"/>
    </location>
</feature>
<sequence length="296" mass="32311">MIFLALQTQQTVAIVGTGYSLQTTVSLQDSRFLLDHPVNLNLSFMVRKTTWVFQATAVIGPDGVVHHEFLCEQDPSLDECVRMMHLMQTAECVIVVGVFQKLTAQSLLMAYQYDQSLASANYSVPSYVWIIVAVVVAVFALGVLSYFLKKKQTQLTRELGEIQHRGSGAQVHDGTQGRILLTLSEHALSPTAGAKMHPFEVRCENSPLDSLPLEGTAGAESITSINLVNVRIGPLDLRPFRSLARLRATGSTLTIASSFLPFSCRKSSWDPATCGSLTSACSRGCGTSRRRVTPFS</sequence>
<reference evidence="2" key="1">
    <citation type="journal article" date="2014" name="PLoS Genet.">
        <title>The Genome of Spironucleus salmonicida Highlights a Fish Pathogen Adapted to Fluctuating Environments.</title>
        <authorList>
            <person name="Xu F."/>
            <person name="Jerlstrom-Hultqvist J."/>
            <person name="Einarsson E."/>
            <person name="Astvaldsson A."/>
            <person name="Svard S.G."/>
            <person name="Andersson J.O."/>
        </authorList>
    </citation>
    <scope>NUCLEOTIDE SEQUENCE</scope>
</reference>